<evidence type="ECO:0000256" key="3">
    <source>
        <dbReference type="ARBA" id="ARBA00022630"/>
    </source>
</evidence>
<dbReference type="SUPFAM" id="SSF54373">
    <property type="entry name" value="FAD-linked reductases, C-terminal domain"/>
    <property type="match status" value="1"/>
</dbReference>
<evidence type="ECO:0000256" key="5">
    <source>
        <dbReference type="ARBA" id="ARBA00023002"/>
    </source>
</evidence>
<accession>A0A644TPZ6</accession>
<dbReference type="PANTHER" id="PTHR11985">
    <property type="entry name" value="GLYCEROL-3-PHOSPHATE DEHYDROGENASE"/>
    <property type="match status" value="1"/>
</dbReference>
<dbReference type="GO" id="GO:0046174">
    <property type="term" value="P:polyol catabolic process"/>
    <property type="evidence" value="ECO:0007669"/>
    <property type="project" value="InterPro"/>
</dbReference>
<dbReference type="InterPro" id="IPR000447">
    <property type="entry name" value="G3P_DH_FAD-dep"/>
</dbReference>
<name>A0A644TPZ6_9ZZZZ</name>
<evidence type="ECO:0000256" key="1">
    <source>
        <dbReference type="ARBA" id="ARBA00001974"/>
    </source>
</evidence>
<dbReference type="Gene3D" id="1.10.10.1100">
    <property type="entry name" value="BFD-like [2Fe-2S]-binding domain"/>
    <property type="match status" value="1"/>
</dbReference>
<dbReference type="EMBL" id="VSSQ01000044">
    <property type="protein sequence ID" value="MPL69065.1"/>
    <property type="molecule type" value="Genomic_DNA"/>
</dbReference>
<proteinExistence type="inferred from homology"/>
<evidence type="ECO:0000256" key="2">
    <source>
        <dbReference type="ARBA" id="ARBA00007330"/>
    </source>
</evidence>
<dbReference type="InterPro" id="IPR006076">
    <property type="entry name" value="FAD-dep_OxRdtase"/>
</dbReference>
<dbReference type="GO" id="GO:0010181">
    <property type="term" value="F:FMN binding"/>
    <property type="evidence" value="ECO:0007669"/>
    <property type="project" value="InterPro"/>
</dbReference>
<dbReference type="PRINTS" id="PR01001">
    <property type="entry name" value="FADG3PDH"/>
</dbReference>
<dbReference type="GO" id="GO:0009331">
    <property type="term" value="C:glycerol-3-phosphate dehydrogenase (FAD) complex"/>
    <property type="evidence" value="ECO:0007669"/>
    <property type="project" value="InterPro"/>
</dbReference>
<reference evidence="7" key="1">
    <citation type="submission" date="2019-08" db="EMBL/GenBank/DDBJ databases">
        <authorList>
            <person name="Kucharzyk K."/>
            <person name="Murdoch R.W."/>
            <person name="Higgins S."/>
            <person name="Loffler F."/>
        </authorList>
    </citation>
    <scope>NUCLEOTIDE SEQUENCE</scope>
</reference>
<dbReference type="GO" id="GO:0050660">
    <property type="term" value="F:flavin adenine dinucleotide binding"/>
    <property type="evidence" value="ECO:0007669"/>
    <property type="project" value="InterPro"/>
</dbReference>
<evidence type="ECO:0000256" key="4">
    <source>
        <dbReference type="ARBA" id="ARBA00022827"/>
    </source>
</evidence>
<sequence>MEKATVVVIGGGATGVGILRDLCMRGIDAILIEQRDLANGTSSRYHGLLHSGGRYAVKDTEAAKECIEENIILRRIGKHCVEATEGFFVRTLQDDVDFEGKWVQSCQKVGIPVAGISLEEAMRLEPNLNSKIKAVYRIPDAAIDGFRLVWQNVASARKYGGRIKTYNEVIGIEHINGQVVGVRVRKVLTGEVENIECDCIVSAAGSWAGEIAALAGIEVHVQPDRGTLVAFNHRLSSRVINRLRPAGDGDIFVPHGSITILGTTSYQAKSPDDTIPATEEVIRLLTIGEALFDNLKSYRILRAFTGTRPLYSADPSVKGRSASRNFVILDHNNDGASGFFSIVGGKLTTYRLMAEKVTDAVCKYLNLNIECRTANEPLIEDPSPELITRARSCFPSYGTQLAASRLGAVGLERVVKRMQDHPETRQLLCECESVTMAEMVEASLDSTSYTLSDVRRKTRIGMGTCQGAFCTFRSVGAVDHFGLSWGKDPNELFKEFLQGRWNGMRPVLWGNVIREVELMRGIYEGSLNIMER</sequence>
<comment type="caution">
    <text evidence="7">The sequence shown here is derived from an EMBL/GenBank/DDBJ whole genome shotgun (WGS) entry which is preliminary data.</text>
</comment>
<dbReference type="Gene3D" id="3.50.50.60">
    <property type="entry name" value="FAD/NAD(P)-binding domain"/>
    <property type="match status" value="3"/>
</dbReference>
<dbReference type="InterPro" id="IPR036188">
    <property type="entry name" value="FAD/NAD-bd_sf"/>
</dbReference>
<evidence type="ECO:0000313" key="7">
    <source>
        <dbReference type="EMBL" id="MPL69065.1"/>
    </source>
</evidence>
<evidence type="ECO:0000259" key="6">
    <source>
        <dbReference type="Pfam" id="PF01266"/>
    </source>
</evidence>
<keyword evidence="4" id="KW-0274">FAD</keyword>
<protein>
    <submittedName>
        <fullName evidence="7">Anaerobic glycerol-3-phosphate dehydrogenase subunit A</fullName>
        <ecNumber evidence="7">1.1.5.3</ecNumber>
    </submittedName>
</protein>
<comment type="cofactor">
    <cofactor evidence="1">
        <name>FAD</name>
        <dbReference type="ChEBI" id="CHEBI:57692"/>
    </cofactor>
</comment>
<dbReference type="CDD" id="cd19946">
    <property type="entry name" value="GlpA-like_Fer2_BFD-like"/>
    <property type="match status" value="1"/>
</dbReference>
<keyword evidence="3" id="KW-0285">Flavoprotein</keyword>
<dbReference type="SUPFAM" id="SSF51905">
    <property type="entry name" value="FAD/NAD(P)-binding domain"/>
    <property type="match status" value="1"/>
</dbReference>
<dbReference type="GO" id="GO:0004368">
    <property type="term" value="F:glycerol-3-phosphate dehydrogenase (quinone) activity"/>
    <property type="evidence" value="ECO:0007669"/>
    <property type="project" value="UniProtKB-EC"/>
</dbReference>
<dbReference type="InterPro" id="IPR017752">
    <property type="entry name" value="G3P_DH_GlpA_su"/>
</dbReference>
<feature type="domain" description="FAD dependent oxidoreductase" evidence="6">
    <location>
        <begin position="6"/>
        <end position="351"/>
    </location>
</feature>
<gene>
    <name evidence="7" type="primary">glpA_1</name>
    <name evidence="7" type="ORF">SDC9_14798</name>
</gene>
<comment type="similarity">
    <text evidence="2">Belongs to the FAD-dependent glycerol-3-phosphate dehydrogenase family.</text>
</comment>
<dbReference type="EC" id="1.1.5.3" evidence="7"/>
<dbReference type="NCBIfam" id="TIGR03377">
    <property type="entry name" value="glycerol3P_GlpA"/>
    <property type="match status" value="1"/>
</dbReference>
<dbReference type="AlphaFoldDB" id="A0A644TPZ6"/>
<keyword evidence="5 7" id="KW-0560">Oxidoreductase</keyword>
<dbReference type="InterPro" id="IPR041854">
    <property type="entry name" value="BFD-like_2Fe2S-bd_dom_sf"/>
</dbReference>
<dbReference type="GO" id="GO:0006072">
    <property type="term" value="P:glycerol-3-phosphate metabolic process"/>
    <property type="evidence" value="ECO:0007669"/>
    <property type="project" value="InterPro"/>
</dbReference>
<dbReference type="PANTHER" id="PTHR11985:SF15">
    <property type="entry name" value="GLYCEROL-3-PHOSPHATE DEHYDROGENASE, MITOCHONDRIAL"/>
    <property type="match status" value="1"/>
</dbReference>
<dbReference type="Pfam" id="PF01266">
    <property type="entry name" value="DAO"/>
    <property type="match status" value="1"/>
</dbReference>
<dbReference type="PROSITE" id="PS00978">
    <property type="entry name" value="FAD_G3PDH_2"/>
    <property type="match status" value="1"/>
</dbReference>
<dbReference type="NCBIfam" id="NF008313">
    <property type="entry name" value="PRK11101.1"/>
    <property type="match status" value="1"/>
</dbReference>
<dbReference type="GO" id="GO:0005886">
    <property type="term" value="C:plasma membrane"/>
    <property type="evidence" value="ECO:0007669"/>
    <property type="project" value="InterPro"/>
</dbReference>
<organism evidence="7">
    <name type="scientific">bioreactor metagenome</name>
    <dbReference type="NCBI Taxonomy" id="1076179"/>
    <lineage>
        <taxon>unclassified sequences</taxon>
        <taxon>metagenomes</taxon>
        <taxon>ecological metagenomes</taxon>
    </lineage>
</organism>